<dbReference type="RefSeq" id="WP_103895574.1">
    <property type="nucleotide sequence ID" value="NZ_FNUK01000005.1"/>
</dbReference>
<dbReference type="InterPro" id="IPR010119">
    <property type="entry name" value="Gluconeogen_factor"/>
</dbReference>
<keyword evidence="3" id="KW-0812">Transmembrane</keyword>
<dbReference type="InterPro" id="IPR002882">
    <property type="entry name" value="CofD"/>
</dbReference>
<dbReference type="EMBL" id="FNUK01000005">
    <property type="protein sequence ID" value="SEF59413.1"/>
    <property type="molecule type" value="Genomic_DNA"/>
</dbReference>
<dbReference type="Pfam" id="PF01933">
    <property type="entry name" value="CofD"/>
    <property type="match status" value="1"/>
</dbReference>
<dbReference type="PANTHER" id="PTHR30135:SF3">
    <property type="entry name" value="GLUCONEOGENESIS FACTOR-RELATED"/>
    <property type="match status" value="1"/>
</dbReference>
<dbReference type="CDD" id="cd07187">
    <property type="entry name" value="YvcK_like"/>
    <property type="match status" value="1"/>
</dbReference>
<gene>
    <name evidence="4" type="ORF">SAMN05660865_00569</name>
</gene>
<dbReference type="Proteomes" id="UP000242850">
    <property type="component" value="Unassembled WGS sequence"/>
</dbReference>
<dbReference type="GO" id="GO:0008360">
    <property type="term" value="P:regulation of cell shape"/>
    <property type="evidence" value="ECO:0007669"/>
    <property type="project" value="UniProtKB-UniRule"/>
</dbReference>
<dbReference type="AlphaFoldDB" id="A0A1H5T9B5"/>
<dbReference type="OrthoDB" id="9783842at2"/>
<keyword evidence="3" id="KW-0472">Membrane</keyword>
<dbReference type="Gene3D" id="3.40.50.10680">
    <property type="entry name" value="CofD-like domains"/>
    <property type="match status" value="1"/>
</dbReference>
<comment type="function">
    <text evidence="2">Required for morphogenesis under gluconeogenic growth conditions.</text>
</comment>
<feature type="transmembrane region" description="Helical" evidence="3">
    <location>
        <begin position="16"/>
        <end position="39"/>
    </location>
</feature>
<sequence>MSFLAWLKVGLNIKRWILLGTIGFVILVLGVSKLILVGLFLDLNFFIGLLLSIIGGIATYISFRNLFKSLLTITGCSVSDINRKRIEDLYEKKFLIRGPRIVAIGGGTGLSTMLRGLKAYTSNITAIVTVADDGGGSGILRETLGMLPPGDIRNCLVALANTEPLMEQLMQYRFKEGDLKGQSFGNLFIAAMNGISVNFLEAIKKMSDVLAVQGKVYPVTLESVTLCAKLSDGSIVKGESKIAYEVLKRKAKIERVFLEPDNPIPLQEAIDAINEADCIIIGPGSLYTSVLPNLVIKEVAEAIKKSKALKVYVSNIMTQLGETDEYKLSDHVKAIEKHCGGRIVDFIIANNGKTPRDYYEKYKNDGQFMVKNDVENIPEYKVIQEDLVEINKYGYLRHNTKKLAETIMNLILKEVFPKDKRRILDYYYLLERVRKKDQEV</sequence>
<dbReference type="PANTHER" id="PTHR30135">
    <property type="entry name" value="UNCHARACTERIZED PROTEIN YVCK-RELATED"/>
    <property type="match status" value="1"/>
</dbReference>
<evidence type="ECO:0000256" key="3">
    <source>
        <dbReference type="SAM" id="Phobius"/>
    </source>
</evidence>
<name>A0A1H5T9B5_9CLOT</name>
<keyword evidence="1 2" id="KW-0963">Cytoplasm</keyword>
<feature type="transmembrane region" description="Helical" evidence="3">
    <location>
        <begin position="45"/>
        <end position="63"/>
    </location>
</feature>
<evidence type="ECO:0000256" key="1">
    <source>
        <dbReference type="ARBA" id="ARBA00022490"/>
    </source>
</evidence>
<dbReference type="NCBIfam" id="TIGR01826">
    <property type="entry name" value="CofD_related"/>
    <property type="match status" value="1"/>
</dbReference>
<proteinExistence type="inferred from homology"/>
<evidence type="ECO:0000313" key="5">
    <source>
        <dbReference type="Proteomes" id="UP000242850"/>
    </source>
</evidence>
<keyword evidence="3" id="KW-1133">Transmembrane helix</keyword>
<organism evidence="4 5">
    <name type="scientific">Caloramator fervidus</name>
    <dbReference type="NCBI Taxonomy" id="29344"/>
    <lineage>
        <taxon>Bacteria</taxon>
        <taxon>Bacillati</taxon>
        <taxon>Bacillota</taxon>
        <taxon>Clostridia</taxon>
        <taxon>Eubacteriales</taxon>
        <taxon>Clostridiaceae</taxon>
        <taxon>Caloramator</taxon>
    </lineage>
</organism>
<keyword evidence="5" id="KW-1185">Reference proteome</keyword>
<dbReference type="InterPro" id="IPR038136">
    <property type="entry name" value="CofD-like_dom_sf"/>
</dbReference>
<dbReference type="HAMAP" id="MF_00973">
    <property type="entry name" value="Gluconeogen_factor"/>
    <property type="match status" value="1"/>
</dbReference>
<dbReference type="SUPFAM" id="SSF142338">
    <property type="entry name" value="CofD-like"/>
    <property type="match status" value="1"/>
</dbReference>
<dbReference type="GO" id="GO:0005737">
    <property type="term" value="C:cytoplasm"/>
    <property type="evidence" value="ECO:0007669"/>
    <property type="project" value="UniProtKB-SubCell"/>
</dbReference>
<evidence type="ECO:0000313" key="4">
    <source>
        <dbReference type="EMBL" id="SEF59413.1"/>
    </source>
</evidence>
<accession>A0A1H5T9B5</accession>
<protein>
    <recommendedName>
        <fullName evidence="2">Putative gluconeogenesis factor</fullName>
    </recommendedName>
</protein>
<dbReference type="GO" id="GO:0043743">
    <property type="term" value="F:LPPG:FO 2-phospho-L-lactate transferase activity"/>
    <property type="evidence" value="ECO:0007669"/>
    <property type="project" value="InterPro"/>
</dbReference>
<comment type="subcellular location">
    <subcellularLocation>
        <location evidence="2">Cytoplasm</location>
    </subcellularLocation>
</comment>
<comment type="similarity">
    <text evidence="2">Belongs to the gluconeogenesis factor family.</text>
</comment>
<evidence type="ECO:0000256" key="2">
    <source>
        <dbReference type="HAMAP-Rule" id="MF_00973"/>
    </source>
</evidence>
<reference evidence="5" key="1">
    <citation type="submission" date="2016-10" db="EMBL/GenBank/DDBJ databases">
        <authorList>
            <person name="Varghese N."/>
            <person name="Submissions S."/>
        </authorList>
    </citation>
    <scope>NUCLEOTIDE SEQUENCE [LARGE SCALE GENOMIC DNA]</scope>
    <source>
        <strain evidence="5">DSM 5463</strain>
    </source>
</reference>